<dbReference type="AlphaFoldDB" id="A0A9Q1GDZ0"/>
<dbReference type="Proteomes" id="UP001152622">
    <property type="component" value="Chromosome 1"/>
</dbReference>
<feature type="region of interest" description="Disordered" evidence="1">
    <location>
        <begin position="1"/>
        <end position="29"/>
    </location>
</feature>
<evidence type="ECO:0000313" key="3">
    <source>
        <dbReference type="Proteomes" id="UP001152622"/>
    </source>
</evidence>
<protein>
    <submittedName>
        <fullName evidence="2">Uncharacterized protein</fullName>
    </submittedName>
</protein>
<name>A0A9Q1GDZ0_SYNKA</name>
<evidence type="ECO:0000313" key="2">
    <source>
        <dbReference type="EMBL" id="KAJ8381775.1"/>
    </source>
</evidence>
<reference evidence="2" key="1">
    <citation type="journal article" date="2023" name="Science">
        <title>Genome structures resolve the early diversification of teleost fishes.</title>
        <authorList>
            <person name="Parey E."/>
            <person name="Louis A."/>
            <person name="Montfort J."/>
            <person name="Bouchez O."/>
            <person name="Roques C."/>
            <person name="Iampietro C."/>
            <person name="Lluch J."/>
            <person name="Castinel A."/>
            <person name="Donnadieu C."/>
            <person name="Desvignes T."/>
            <person name="Floi Bucao C."/>
            <person name="Jouanno E."/>
            <person name="Wen M."/>
            <person name="Mejri S."/>
            <person name="Dirks R."/>
            <person name="Jansen H."/>
            <person name="Henkel C."/>
            <person name="Chen W.J."/>
            <person name="Zahm M."/>
            <person name="Cabau C."/>
            <person name="Klopp C."/>
            <person name="Thompson A.W."/>
            <person name="Robinson-Rechavi M."/>
            <person name="Braasch I."/>
            <person name="Lecointre G."/>
            <person name="Bobe J."/>
            <person name="Postlethwait J.H."/>
            <person name="Berthelot C."/>
            <person name="Roest Crollius H."/>
            <person name="Guiguen Y."/>
        </authorList>
    </citation>
    <scope>NUCLEOTIDE SEQUENCE</scope>
    <source>
        <strain evidence="2">WJC10195</strain>
    </source>
</reference>
<keyword evidence="3" id="KW-1185">Reference proteome</keyword>
<feature type="compositionally biased region" description="Basic and acidic residues" evidence="1">
    <location>
        <begin position="87"/>
        <end position="105"/>
    </location>
</feature>
<evidence type="ECO:0000256" key="1">
    <source>
        <dbReference type="SAM" id="MobiDB-lite"/>
    </source>
</evidence>
<feature type="region of interest" description="Disordered" evidence="1">
    <location>
        <begin position="51"/>
        <end position="132"/>
    </location>
</feature>
<dbReference type="EMBL" id="JAINUF010000001">
    <property type="protein sequence ID" value="KAJ8381775.1"/>
    <property type="molecule type" value="Genomic_DNA"/>
</dbReference>
<gene>
    <name evidence="2" type="ORF">SKAU_G00025530</name>
</gene>
<proteinExistence type="predicted"/>
<sequence length="144" mass="16286">MTALEEVKAAAGGRVPVPRHVPRSSMLPHLQTLPPRSLYIQPQVFPKFTRENRYGRAGWAGETADMRSGPLRDTSQGDEPEGGPPGERLRDESSRRGRREREARAGDGSLYPSRRLLHSHSHEIQQRSQTAKATEMKYYLLELQ</sequence>
<comment type="caution">
    <text evidence="2">The sequence shown here is derived from an EMBL/GenBank/DDBJ whole genome shotgun (WGS) entry which is preliminary data.</text>
</comment>
<organism evidence="2 3">
    <name type="scientific">Synaphobranchus kaupii</name>
    <name type="common">Kaup's arrowtooth eel</name>
    <dbReference type="NCBI Taxonomy" id="118154"/>
    <lineage>
        <taxon>Eukaryota</taxon>
        <taxon>Metazoa</taxon>
        <taxon>Chordata</taxon>
        <taxon>Craniata</taxon>
        <taxon>Vertebrata</taxon>
        <taxon>Euteleostomi</taxon>
        <taxon>Actinopterygii</taxon>
        <taxon>Neopterygii</taxon>
        <taxon>Teleostei</taxon>
        <taxon>Anguilliformes</taxon>
        <taxon>Synaphobranchidae</taxon>
        <taxon>Synaphobranchus</taxon>
    </lineage>
</organism>
<accession>A0A9Q1GDZ0</accession>